<sequence>MDANRSISQQDGPFSKLPKDCLVNILDQLSLNDNLAVSTTCKDLGASSKPFIYHEISLDWTTRPLRRLLLLLRLIFKSPEIASYIQHVNVLSLDPEPWRDTQPEMDWEAESKSFQDVIDQSIEIVRNAQFPNPNSWYLPIHGGNIYCFAAIFLSQLPNLRSLRLDYSLVWWDGFTGVMLKQALLFPNGVLSTFQYLETVDYGANVPIAENEDMYSNEYPDSYPPYNPDQFMAWFCLPSLRHLSIWLRDIAKLQETKPDLDLNKLETLVLARTTISEGDVNFLLSRTVHLKNLHLGMAYRYGTEQVLNDPSTLAQALVSVSQTVEHLSLGVEYYPSNRGDRYWYEADDHIREPFLNILNTFPNLQSAEMPLCVLMGWYVEDATELGPLLPKSLRELVLRDDMRSLYDFDWEENDTIDLLYRFLPDVRTYTPALEVIKLRLWDQNHTGYYDEQEEELRHGCEKVGLKLDVIVDDLGSGLWSKDVDSDVEEDLGTVGKKRKDKKYLMLFYDIFCSNNYIACH</sequence>
<dbReference type="AlphaFoldDB" id="A0A5N7ADN8"/>
<dbReference type="SUPFAM" id="SSF81383">
    <property type="entry name" value="F-box domain"/>
    <property type="match status" value="1"/>
</dbReference>
<reference evidence="2 3" key="1">
    <citation type="submission" date="2019-04" db="EMBL/GenBank/DDBJ databases">
        <title>Friends and foes A comparative genomics studyof 23 Aspergillus species from section Flavi.</title>
        <authorList>
            <consortium name="DOE Joint Genome Institute"/>
            <person name="Kjaerbolling I."/>
            <person name="Vesth T."/>
            <person name="Frisvad J.C."/>
            <person name="Nybo J.L."/>
            <person name="Theobald S."/>
            <person name="Kildgaard S."/>
            <person name="Isbrandt T."/>
            <person name="Kuo A."/>
            <person name="Sato A."/>
            <person name="Lyhne E.K."/>
            <person name="Kogle M.E."/>
            <person name="Wiebenga A."/>
            <person name="Kun R.S."/>
            <person name="Lubbers R.J."/>
            <person name="Makela M.R."/>
            <person name="Barry K."/>
            <person name="Chovatia M."/>
            <person name="Clum A."/>
            <person name="Daum C."/>
            <person name="Haridas S."/>
            <person name="He G."/>
            <person name="LaButti K."/>
            <person name="Lipzen A."/>
            <person name="Mondo S."/>
            <person name="Riley R."/>
            <person name="Salamov A."/>
            <person name="Simmons B.A."/>
            <person name="Magnuson J.K."/>
            <person name="Henrissat B."/>
            <person name="Mortensen U.H."/>
            <person name="Larsen T.O."/>
            <person name="Devries R.P."/>
            <person name="Grigoriev I.V."/>
            <person name="Machida M."/>
            <person name="Baker S.E."/>
            <person name="Andersen M.R."/>
        </authorList>
    </citation>
    <scope>NUCLEOTIDE SEQUENCE [LARGE SCALE GENOMIC DNA]</scope>
    <source>
        <strain evidence="2 3">CBS 763.97</strain>
    </source>
</reference>
<evidence type="ECO:0000313" key="2">
    <source>
        <dbReference type="EMBL" id="KAE8366740.1"/>
    </source>
</evidence>
<organism evidence="2 3">
    <name type="scientific">Aspergillus caelatus</name>
    <dbReference type="NCBI Taxonomy" id="61420"/>
    <lineage>
        <taxon>Eukaryota</taxon>
        <taxon>Fungi</taxon>
        <taxon>Dikarya</taxon>
        <taxon>Ascomycota</taxon>
        <taxon>Pezizomycotina</taxon>
        <taxon>Eurotiomycetes</taxon>
        <taxon>Eurotiomycetidae</taxon>
        <taxon>Eurotiales</taxon>
        <taxon>Aspergillaceae</taxon>
        <taxon>Aspergillus</taxon>
        <taxon>Aspergillus subgen. Circumdati</taxon>
    </lineage>
</organism>
<evidence type="ECO:0000313" key="3">
    <source>
        <dbReference type="Proteomes" id="UP000326268"/>
    </source>
</evidence>
<dbReference type="OrthoDB" id="4191831at2759"/>
<dbReference type="InterPro" id="IPR036047">
    <property type="entry name" value="F-box-like_dom_sf"/>
</dbReference>
<dbReference type="InterPro" id="IPR001810">
    <property type="entry name" value="F-box_dom"/>
</dbReference>
<dbReference type="Pfam" id="PF00646">
    <property type="entry name" value="F-box"/>
    <property type="match status" value="1"/>
</dbReference>
<evidence type="ECO:0000259" key="1">
    <source>
        <dbReference type="Pfam" id="PF00646"/>
    </source>
</evidence>
<dbReference type="SUPFAM" id="SSF52047">
    <property type="entry name" value="RNI-like"/>
    <property type="match status" value="1"/>
</dbReference>
<dbReference type="EMBL" id="ML737608">
    <property type="protein sequence ID" value="KAE8366740.1"/>
    <property type="molecule type" value="Genomic_DNA"/>
</dbReference>
<accession>A0A5N7ADN8</accession>
<name>A0A5N7ADN8_9EURO</name>
<dbReference type="Proteomes" id="UP000326268">
    <property type="component" value="Unassembled WGS sequence"/>
</dbReference>
<dbReference type="RefSeq" id="XP_031929821.1">
    <property type="nucleotide sequence ID" value="XM_032072178.1"/>
</dbReference>
<proteinExistence type="predicted"/>
<dbReference type="GeneID" id="43656624"/>
<gene>
    <name evidence="2" type="ORF">BDV27DRAFT_155632</name>
</gene>
<protein>
    <recommendedName>
        <fullName evidence="1">F-box domain-containing protein</fullName>
    </recommendedName>
</protein>
<feature type="domain" description="F-box" evidence="1">
    <location>
        <begin position="14"/>
        <end position="43"/>
    </location>
</feature>
<keyword evidence="3" id="KW-1185">Reference proteome</keyword>